<sequence length="457" mass="50055">MDTLAVKWSAMDRLLGHSGPFAGSDFVTDDDDSVKQFIRYECRVLVVGAGALGCEMLKSLAMCGFSQLHVVDVDTIDLSNLNRQFLFREPDMGQSKAEVAARALQRRVPSCRVQAHHVDLTTLTPEFYRQFHVVVAGLDSIEARRWLNATLVSLVQCEHDAETPDPSTVIPMVDGGTEGLAGQARVILPRLSACFECTLSLFPMEARAFPLCTLASTPRLPEHCIEYASAVLWPQSERGRDAPLDVHDPGQVQWVYERAVERAEAFGIGGVTYALTLGVLRGVVPAVASTNAMIGSACALEVLKLATHLARPLNDWMAYNGAHGVYVYPFANERRPDCAVCGRPAPLRLRLPRSATLNDLLEVVAAHAELRARRPSIVSDSRPLYMATPPALQEATRVNLPKRLADQLQLPSRAADRLEYLLSLTDPSMPLGRQLLVVLEEADAAQPATDDTVEREA</sequence>
<dbReference type="SMART" id="SM01181">
    <property type="entry name" value="E2_bind"/>
    <property type="match status" value="1"/>
</dbReference>
<dbReference type="PROSITE" id="PS00865">
    <property type="entry name" value="UBIQUITIN_ACTIVAT_2"/>
    <property type="match status" value="1"/>
</dbReference>
<dbReference type="InterPro" id="IPR045886">
    <property type="entry name" value="ThiF/MoeB/HesA"/>
</dbReference>
<keyword evidence="14" id="KW-1185">Reference proteome</keyword>
<dbReference type="Pfam" id="PF00899">
    <property type="entry name" value="ThiF"/>
    <property type="match status" value="1"/>
</dbReference>
<reference evidence="13 14" key="1">
    <citation type="submission" date="2022-07" db="EMBL/GenBank/DDBJ databases">
        <title>Genome-wide signatures of adaptation to extreme environments.</title>
        <authorList>
            <person name="Cho C.H."/>
            <person name="Yoon H.S."/>
        </authorList>
    </citation>
    <scope>NUCLEOTIDE SEQUENCE [LARGE SCALE GENOMIC DNA]</scope>
    <source>
        <strain evidence="13 14">DBV 063 E5</strain>
    </source>
</reference>
<dbReference type="InterPro" id="IPR035985">
    <property type="entry name" value="Ubiquitin-activating_enz"/>
</dbReference>
<feature type="domain" description="E2 binding" evidence="12">
    <location>
        <begin position="349"/>
        <end position="440"/>
    </location>
</feature>
<evidence type="ECO:0000256" key="10">
    <source>
        <dbReference type="PROSITE-ProRule" id="PRU10132"/>
    </source>
</evidence>
<dbReference type="Gene3D" id="1.10.10.520">
    <property type="entry name" value="Ubiquitin activating enzymes (Uba3). Chain: B, domain 2"/>
    <property type="match status" value="1"/>
</dbReference>
<dbReference type="EC" id="6.2.1.64" evidence="8 11"/>
<evidence type="ECO:0000256" key="7">
    <source>
        <dbReference type="ARBA" id="ARBA00022840"/>
    </source>
</evidence>
<dbReference type="PANTHER" id="PTHR10953">
    <property type="entry name" value="UBIQUITIN-ACTIVATING ENZYME E1"/>
    <property type="match status" value="1"/>
</dbReference>
<evidence type="ECO:0000256" key="4">
    <source>
        <dbReference type="ARBA" id="ARBA00022598"/>
    </source>
</evidence>
<keyword evidence="5 11" id="KW-0547">Nucleotide-binding</keyword>
<evidence type="ECO:0000256" key="1">
    <source>
        <dbReference type="ARBA" id="ARBA00005032"/>
    </source>
</evidence>
<dbReference type="Pfam" id="PF08825">
    <property type="entry name" value="E2_bind"/>
    <property type="match status" value="1"/>
</dbReference>
<dbReference type="Gene3D" id="3.10.290.20">
    <property type="entry name" value="Ubiquitin-like 2 activating enzyme e1b. Chain: B, domain 3"/>
    <property type="match status" value="1"/>
</dbReference>
<dbReference type="Gene3D" id="3.40.50.720">
    <property type="entry name" value="NAD(P)-binding Rossmann-like Domain"/>
    <property type="match status" value="1"/>
</dbReference>
<comment type="function">
    <text evidence="11">Catalytic subunit of the dimeric E1 enzyme, which activates NEDD8.</text>
</comment>
<organism evidence="13 14">
    <name type="scientific">Cyanidium caldarium</name>
    <name type="common">Red alga</name>
    <dbReference type="NCBI Taxonomy" id="2771"/>
    <lineage>
        <taxon>Eukaryota</taxon>
        <taxon>Rhodophyta</taxon>
        <taxon>Bangiophyceae</taxon>
        <taxon>Cyanidiales</taxon>
        <taxon>Cyanidiaceae</taxon>
        <taxon>Cyanidium</taxon>
    </lineage>
</organism>
<gene>
    <name evidence="13" type="ORF">CDCA_CDCA07G2087</name>
</gene>
<keyword evidence="4 11" id="KW-0436">Ligase</keyword>
<evidence type="ECO:0000256" key="5">
    <source>
        <dbReference type="ARBA" id="ARBA00022741"/>
    </source>
</evidence>
<dbReference type="Proteomes" id="UP001301350">
    <property type="component" value="Unassembled WGS sequence"/>
</dbReference>
<dbReference type="AlphaFoldDB" id="A0AAV9IUX3"/>
<dbReference type="GO" id="GO:0005524">
    <property type="term" value="F:ATP binding"/>
    <property type="evidence" value="ECO:0007669"/>
    <property type="project" value="UniProtKB-UniRule"/>
</dbReference>
<dbReference type="PANTHER" id="PTHR10953:SF6">
    <property type="entry name" value="NEDD8-ACTIVATING ENZYME E1 CATALYTIC SUBUNIT"/>
    <property type="match status" value="1"/>
</dbReference>
<dbReference type="FunFam" id="1.10.10.520:FF:000001">
    <property type="entry name" value="NEDD8-activating enzyme E1 catalytic subunit"/>
    <property type="match status" value="1"/>
</dbReference>
<evidence type="ECO:0000256" key="11">
    <source>
        <dbReference type="RuleBase" id="RU368009"/>
    </source>
</evidence>
<dbReference type="GO" id="GO:0019781">
    <property type="term" value="F:NEDD8 activating enzyme activity"/>
    <property type="evidence" value="ECO:0007669"/>
    <property type="project" value="UniProtKB-UniRule"/>
</dbReference>
<comment type="pathway">
    <text evidence="1 11">Protein modification; protein neddylation.</text>
</comment>
<dbReference type="InterPro" id="IPR014929">
    <property type="entry name" value="E2-binding"/>
</dbReference>
<evidence type="ECO:0000256" key="2">
    <source>
        <dbReference type="ARBA" id="ARBA00006310"/>
    </source>
</evidence>
<dbReference type="InterPro" id="IPR033127">
    <property type="entry name" value="UBQ-activ_enz_E1_Cys_AS"/>
</dbReference>
<proteinExistence type="inferred from homology"/>
<evidence type="ECO:0000256" key="6">
    <source>
        <dbReference type="ARBA" id="ARBA00022786"/>
    </source>
</evidence>
<evidence type="ECO:0000313" key="13">
    <source>
        <dbReference type="EMBL" id="KAK4536062.1"/>
    </source>
</evidence>
<evidence type="ECO:0000256" key="3">
    <source>
        <dbReference type="ARBA" id="ARBA00015203"/>
    </source>
</evidence>
<accession>A0AAV9IUX3</accession>
<comment type="similarity">
    <text evidence="2 11">Belongs to the ubiquitin-activating E1 family. UBA3 subfamily.</text>
</comment>
<dbReference type="GO" id="GO:0005737">
    <property type="term" value="C:cytoplasm"/>
    <property type="evidence" value="ECO:0007669"/>
    <property type="project" value="TreeGrafter"/>
</dbReference>
<dbReference type="EMBL" id="JANCYW010000007">
    <property type="protein sequence ID" value="KAK4536062.1"/>
    <property type="molecule type" value="Genomic_DNA"/>
</dbReference>
<feature type="active site" description="Glycyl thioester intermediate" evidence="10">
    <location>
        <position position="212"/>
    </location>
</feature>
<dbReference type="GO" id="GO:0045116">
    <property type="term" value="P:protein neddylation"/>
    <property type="evidence" value="ECO:0007669"/>
    <property type="project" value="UniProtKB-UniRule"/>
</dbReference>
<evidence type="ECO:0000256" key="9">
    <source>
        <dbReference type="ARBA" id="ARBA00024626"/>
    </source>
</evidence>
<name>A0AAV9IUX3_CYACA</name>
<comment type="catalytic activity">
    <reaction evidence="9 11">
        <text>ATP + [NEDD8 protein] + [E1 NEDD8-activating enzyme]-L-cysteine = AMP + diphosphate + [E1 NEDD8-activating enzyme]-S-[NEDD8 protein]-yl-L-cysteine.</text>
        <dbReference type="EC" id="6.2.1.64"/>
    </reaction>
</comment>
<dbReference type="GO" id="GO:0005634">
    <property type="term" value="C:nucleus"/>
    <property type="evidence" value="ECO:0007669"/>
    <property type="project" value="TreeGrafter"/>
</dbReference>
<keyword evidence="7 11" id="KW-0067">ATP-binding</keyword>
<keyword evidence="6 11" id="KW-0833">Ubl conjugation pathway</keyword>
<evidence type="ECO:0000259" key="12">
    <source>
        <dbReference type="SMART" id="SM01181"/>
    </source>
</evidence>
<protein>
    <recommendedName>
        <fullName evidence="3 11">NEDD8-activating enzyme E1 catalytic subunit</fullName>
        <ecNumber evidence="8 11">6.2.1.64</ecNumber>
    </recommendedName>
</protein>
<comment type="caution">
    <text evidence="13">The sequence shown here is derived from an EMBL/GenBank/DDBJ whole genome shotgun (WGS) entry which is preliminary data.</text>
</comment>
<evidence type="ECO:0000256" key="8">
    <source>
        <dbReference type="ARBA" id="ARBA00023624"/>
    </source>
</evidence>
<evidence type="ECO:0000313" key="14">
    <source>
        <dbReference type="Proteomes" id="UP001301350"/>
    </source>
</evidence>
<dbReference type="InterPro" id="IPR000594">
    <property type="entry name" value="ThiF_NAD_FAD-bd"/>
</dbReference>
<dbReference type="InterPro" id="IPR023318">
    <property type="entry name" value="Ub_act_enz_dom_a_sf"/>
</dbReference>
<dbReference type="SUPFAM" id="SSF69572">
    <property type="entry name" value="Activating enzymes of the ubiquitin-like proteins"/>
    <property type="match status" value="1"/>
</dbReference>